<evidence type="ECO:0000256" key="3">
    <source>
        <dbReference type="ARBA" id="ARBA00022670"/>
    </source>
</evidence>
<name>A0A2J8HSB6_VIBDI</name>
<reference evidence="8 9" key="1">
    <citation type="submission" date="2018-01" db="EMBL/GenBank/DDBJ databases">
        <title>Draft genome sequences of six Vibrio diazotrophicus strains isolated from deep-sea sediments of the Baltic Sea.</title>
        <authorList>
            <person name="Castillo D."/>
            <person name="Vandieken V."/>
            <person name="Chiang O."/>
            <person name="Middelboe M."/>
        </authorList>
    </citation>
    <scope>NUCLEOTIDE SEQUENCE [LARGE SCALE GENOMIC DNA]</scope>
    <source>
        <strain evidence="8 9">60.27F</strain>
    </source>
</reference>
<dbReference type="InterPro" id="IPR029045">
    <property type="entry name" value="ClpP/crotonase-like_dom_sf"/>
</dbReference>
<dbReference type="GO" id="GO:0051117">
    <property type="term" value="F:ATPase binding"/>
    <property type="evidence" value="ECO:0007669"/>
    <property type="project" value="TreeGrafter"/>
</dbReference>
<evidence type="ECO:0000256" key="5">
    <source>
        <dbReference type="ARBA" id="ARBA00022825"/>
    </source>
</evidence>
<organism evidence="8 9">
    <name type="scientific">Vibrio diazotrophicus</name>
    <dbReference type="NCBI Taxonomy" id="685"/>
    <lineage>
        <taxon>Bacteria</taxon>
        <taxon>Pseudomonadati</taxon>
        <taxon>Pseudomonadota</taxon>
        <taxon>Gammaproteobacteria</taxon>
        <taxon>Vibrionales</taxon>
        <taxon>Vibrionaceae</taxon>
        <taxon>Vibrio</taxon>
    </lineage>
</organism>
<evidence type="ECO:0000313" key="9">
    <source>
        <dbReference type="Proteomes" id="UP000236449"/>
    </source>
</evidence>
<dbReference type="AlphaFoldDB" id="A0A2J8HSB6"/>
<protein>
    <recommendedName>
        <fullName evidence="6">ATP-dependent Clp protease proteolytic subunit</fullName>
    </recommendedName>
</protein>
<dbReference type="CDD" id="cd07016">
    <property type="entry name" value="S14_ClpP_1"/>
    <property type="match status" value="1"/>
</dbReference>
<dbReference type="GO" id="GO:0006515">
    <property type="term" value="P:protein quality control for misfolded or incompletely synthesized proteins"/>
    <property type="evidence" value="ECO:0007669"/>
    <property type="project" value="TreeGrafter"/>
</dbReference>
<evidence type="ECO:0000256" key="7">
    <source>
        <dbReference type="SAM" id="MobiDB-lite"/>
    </source>
</evidence>
<dbReference type="EMBL" id="POSK01000023">
    <property type="protein sequence ID" value="PNI01176.1"/>
    <property type="molecule type" value="Genomic_DNA"/>
</dbReference>
<evidence type="ECO:0000256" key="2">
    <source>
        <dbReference type="ARBA" id="ARBA00022490"/>
    </source>
</evidence>
<comment type="similarity">
    <text evidence="1 6">Belongs to the peptidase S14 family.</text>
</comment>
<dbReference type="NCBIfam" id="NF045542">
    <property type="entry name" value="Clp_rel_HeadMat"/>
    <property type="match status" value="1"/>
</dbReference>
<comment type="caution">
    <text evidence="8">The sequence shown here is derived from an EMBL/GenBank/DDBJ whole genome shotgun (WGS) entry which is preliminary data.</text>
</comment>
<dbReference type="Pfam" id="PF25209">
    <property type="entry name" value="Phage_capsid_4"/>
    <property type="match status" value="1"/>
</dbReference>
<dbReference type="OrthoDB" id="9806592at2"/>
<dbReference type="Proteomes" id="UP000236449">
    <property type="component" value="Unassembled WGS sequence"/>
</dbReference>
<dbReference type="InterPro" id="IPR023562">
    <property type="entry name" value="ClpP/TepA"/>
</dbReference>
<dbReference type="GO" id="GO:0009368">
    <property type="term" value="C:endopeptidase Clp complex"/>
    <property type="evidence" value="ECO:0007669"/>
    <property type="project" value="TreeGrafter"/>
</dbReference>
<dbReference type="Gene3D" id="3.90.226.10">
    <property type="entry name" value="2-enoyl-CoA Hydratase, Chain A, domain 1"/>
    <property type="match status" value="1"/>
</dbReference>
<feature type="region of interest" description="Disordered" evidence="7">
    <location>
        <begin position="230"/>
        <end position="251"/>
    </location>
</feature>
<dbReference type="PANTHER" id="PTHR10381:SF70">
    <property type="entry name" value="ATP-DEPENDENT CLP PROTEASE PROTEOLYTIC SUBUNIT"/>
    <property type="match status" value="1"/>
</dbReference>
<dbReference type="Pfam" id="PF00574">
    <property type="entry name" value="CLP_protease"/>
    <property type="match status" value="1"/>
</dbReference>
<sequence>MPKPNKTKKTKWFDLVASVQPTAPVKLYLYGDIGWYDIDAQAMLDALAPYAGQNIEMHIMSDGGSVVQGQAIYAALKDHTGKITGIIDSVCASISSFIAMACDELHIRPFAQIMIHEARGSAWGTADELRINAEMFDSVNDSMAEAFAAKSGKSVEDVRADMKSDFWLKGQAAVDYGLCDGLYGDAVEPQALNMNEMVASLGGVPPLNNLAALNAPQELIALFGEQSIWSGSPTEPQPATPTASKGKTMTEEEKKALREQMKKEALEASRVRREALKAAFKPHMARAGVTALLDSCIDDDDCTVDMANAKLLACLSVQDEGTQGVSPNVVDIKASNAKPRAHLAQVLQAKMGAKVDIDQNNPYQYMGTVEAVRACMKDMGQEKFIAGKNNQELLAYSFNNTTSTFSDIFVEGVKLIIRDETSKITPWHLGFVKRVPMDFGRPNALILPSDKQSLSIKTENGEFKKVTLKASKQSLWLDTYGLEIAVTRELLQSDNLGIIQGEIADFIRIAEQLPQELLIKMLLENVLMDDGKEIFSEEAGNLYVRDLGQAALAEMSGDMIDQQSAEKRSLGLKPKALISSGSDQKLIKAIITAPQINNVPNIAYEAFEETIGDGMLARTGKVFGIADPMTHTSIVQGYNKDADGVQVETSQPWLSDGMVVRIWTDVALNVVSRKGLQCLDTDVPVEEPAA</sequence>
<evidence type="ECO:0000313" key="8">
    <source>
        <dbReference type="EMBL" id="PNI01176.1"/>
    </source>
</evidence>
<dbReference type="SUPFAM" id="SSF52096">
    <property type="entry name" value="ClpP/crotonase"/>
    <property type="match status" value="1"/>
</dbReference>
<keyword evidence="2" id="KW-0963">Cytoplasm</keyword>
<dbReference type="GO" id="GO:0004176">
    <property type="term" value="F:ATP-dependent peptidase activity"/>
    <property type="evidence" value="ECO:0007669"/>
    <property type="project" value="InterPro"/>
</dbReference>
<dbReference type="PRINTS" id="PR00127">
    <property type="entry name" value="CLPPROTEASEP"/>
</dbReference>
<keyword evidence="5" id="KW-0720">Serine protease</keyword>
<dbReference type="RefSeq" id="WP_102967282.1">
    <property type="nucleotide sequence ID" value="NZ_POSK01000023.1"/>
</dbReference>
<evidence type="ECO:0000256" key="1">
    <source>
        <dbReference type="ARBA" id="ARBA00007039"/>
    </source>
</evidence>
<keyword evidence="3" id="KW-0645">Protease</keyword>
<dbReference type="InterPro" id="IPR001907">
    <property type="entry name" value="ClpP"/>
</dbReference>
<dbReference type="PANTHER" id="PTHR10381">
    <property type="entry name" value="ATP-DEPENDENT CLP PROTEASE PROTEOLYTIC SUBUNIT"/>
    <property type="match status" value="1"/>
</dbReference>
<evidence type="ECO:0000256" key="6">
    <source>
        <dbReference type="RuleBase" id="RU003567"/>
    </source>
</evidence>
<keyword evidence="4" id="KW-0378">Hydrolase</keyword>
<accession>A0A2J8HSB6</accession>
<proteinExistence type="inferred from homology"/>
<evidence type="ECO:0000256" key="4">
    <source>
        <dbReference type="ARBA" id="ARBA00022801"/>
    </source>
</evidence>
<gene>
    <name evidence="8" type="ORF">C1N32_20655</name>
</gene>
<dbReference type="GO" id="GO:0004252">
    <property type="term" value="F:serine-type endopeptidase activity"/>
    <property type="evidence" value="ECO:0007669"/>
    <property type="project" value="InterPro"/>
</dbReference>